<feature type="compositionally biased region" description="Basic residues" evidence="1">
    <location>
        <begin position="705"/>
        <end position="718"/>
    </location>
</feature>
<feature type="region of interest" description="Disordered" evidence="1">
    <location>
        <begin position="253"/>
        <end position="502"/>
    </location>
</feature>
<evidence type="ECO:0000313" key="3">
    <source>
        <dbReference type="Proteomes" id="UP001432027"/>
    </source>
</evidence>
<keyword evidence="3" id="KW-1185">Reference proteome</keyword>
<evidence type="ECO:0000313" key="2">
    <source>
        <dbReference type="EMBL" id="GMS88635.1"/>
    </source>
</evidence>
<feature type="compositionally biased region" description="Low complexity" evidence="1">
    <location>
        <begin position="599"/>
        <end position="613"/>
    </location>
</feature>
<feature type="compositionally biased region" description="Basic residues" evidence="1">
    <location>
        <begin position="13"/>
        <end position="30"/>
    </location>
</feature>
<dbReference type="Proteomes" id="UP001432027">
    <property type="component" value="Unassembled WGS sequence"/>
</dbReference>
<name>A0AAV5T8H3_9BILA</name>
<gene>
    <name evidence="2" type="ORF">PENTCL1PPCAC_10810</name>
</gene>
<feature type="region of interest" description="Disordered" evidence="1">
    <location>
        <begin position="193"/>
        <end position="233"/>
    </location>
</feature>
<protein>
    <submittedName>
        <fullName evidence="2">Uncharacterized protein</fullName>
    </submittedName>
</protein>
<feature type="compositionally biased region" description="Low complexity" evidence="1">
    <location>
        <begin position="193"/>
        <end position="220"/>
    </location>
</feature>
<feature type="compositionally biased region" description="Polar residues" evidence="1">
    <location>
        <begin position="587"/>
        <end position="598"/>
    </location>
</feature>
<feature type="compositionally biased region" description="Basic and acidic residues" evidence="1">
    <location>
        <begin position="1"/>
        <end position="12"/>
    </location>
</feature>
<organism evidence="2 3">
    <name type="scientific">Pristionchus entomophagus</name>
    <dbReference type="NCBI Taxonomy" id="358040"/>
    <lineage>
        <taxon>Eukaryota</taxon>
        <taxon>Metazoa</taxon>
        <taxon>Ecdysozoa</taxon>
        <taxon>Nematoda</taxon>
        <taxon>Chromadorea</taxon>
        <taxon>Rhabditida</taxon>
        <taxon>Rhabditina</taxon>
        <taxon>Diplogasteromorpha</taxon>
        <taxon>Diplogasteroidea</taxon>
        <taxon>Neodiplogasteridae</taxon>
        <taxon>Pristionchus</taxon>
    </lineage>
</organism>
<feature type="compositionally biased region" description="Basic and acidic residues" evidence="1">
    <location>
        <begin position="552"/>
        <end position="568"/>
    </location>
</feature>
<feature type="region of interest" description="Disordered" evidence="1">
    <location>
        <begin position="62"/>
        <end position="81"/>
    </location>
</feature>
<dbReference type="EMBL" id="BTSX01000003">
    <property type="protein sequence ID" value="GMS88635.1"/>
    <property type="molecule type" value="Genomic_DNA"/>
</dbReference>
<sequence>KSSRMDDREKNGKGRMSKKSRRSRKLKKAQARLEERDRIENEVHNLLPDNRQVVRSEAKKLFEEDESDCITDRTPETPYNSDKELDEEALRQSHELDHNNLLAALNRVENNANVESNRETKGVQSDYEPIDNATLQTAILLIPYPPPPPANGPPLPQKFSLGAVYQPPHVMSAQSSDSKSSLSSKTGDGRSFTYTSSLGGSSVTTSASSSTTSLDSKTGSIVPPSQIGSVPSTSDISIVSATDISITLPSSVSNTSLQSETGSNVTGIWPADDRTDSSTEPSEKMLSVTGIPSPSVSSSSLLSTSSMATSPASPSLVSQTMSPLKEATMQESSDKDKPVPVLPSPSTTSTTTSAFPISQTGTPAKSAVNAKMPADGHTSSILSPIQPKVLSKLPPDVRMDIHPSSQTPVREKPQDFSHRSHSLPMDSSLYQPSGRYNSQGEFQPGDQTLEDIPDIPSEKSDQADPSPPMRTARESVSSTSLALTNTLPDRIYGEEDDEVGAKSDKQFVLRMTLKKNKKNEAGFEFEAKDPKEGRSKPRTPRKLKITTVFGGGERKYVPVMKKAADRPKKPTVSPLGPPPLPDDSRAHLTTVTDQSRSGRTTVTDRNTVTTDLLAAPSLPLSVTKKSDRVVPPSESSSNSDSTTPTLPTPISLLRTESSLLPSISSFSTPTTSPAARSPVEKEKKKKREGKEERVELSPVALSLVRPKKKKRSKKRKEE</sequence>
<feature type="compositionally biased region" description="Low complexity" evidence="1">
    <location>
        <begin position="344"/>
        <end position="353"/>
    </location>
</feature>
<feature type="compositionally biased region" description="Polar residues" evidence="1">
    <location>
        <begin position="354"/>
        <end position="363"/>
    </location>
</feature>
<evidence type="ECO:0000256" key="1">
    <source>
        <dbReference type="SAM" id="MobiDB-lite"/>
    </source>
</evidence>
<feature type="non-terminal residue" evidence="2">
    <location>
        <position position="1"/>
    </location>
</feature>
<feature type="compositionally biased region" description="Basic and acidic residues" evidence="1">
    <location>
        <begin position="518"/>
        <end position="535"/>
    </location>
</feature>
<feature type="region of interest" description="Disordered" evidence="1">
    <location>
        <begin position="518"/>
        <end position="718"/>
    </location>
</feature>
<feature type="compositionally biased region" description="Polar residues" evidence="1">
    <location>
        <begin position="474"/>
        <end position="487"/>
    </location>
</feature>
<feature type="region of interest" description="Disordered" evidence="1">
    <location>
        <begin position="1"/>
        <end position="37"/>
    </location>
</feature>
<feature type="compositionally biased region" description="Polar residues" evidence="1">
    <location>
        <begin position="428"/>
        <end position="441"/>
    </location>
</feature>
<feature type="compositionally biased region" description="Low complexity" evidence="1">
    <location>
        <begin position="292"/>
        <end position="315"/>
    </location>
</feature>
<feature type="non-terminal residue" evidence="2">
    <location>
        <position position="718"/>
    </location>
</feature>
<feature type="compositionally biased region" description="Basic and acidic residues" evidence="1">
    <location>
        <begin position="409"/>
        <end position="418"/>
    </location>
</feature>
<feature type="compositionally biased region" description="Basic and acidic residues" evidence="1">
    <location>
        <begin position="271"/>
        <end position="283"/>
    </location>
</feature>
<feature type="compositionally biased region" description="Polar residues" evidence="1">
    <location>
        <begin position="253"/>
        <end position="266"/>
    </location>
</feature>
<proteinExistence type="predicted"/>
<accession>A0AAV5T8H3</accession>
<feature type="compositionally biased region" description="Low complexity" evidence="1">
    <location>
        <begin position="631"/>
        <end position="677"/>
    </location>
</feature>
<feature type="compositionally biased region" description="Basic and acidic residues" evidence="1">
    <location>
        <begin position="678"/>
        <end position="695"/>
    </location>
</feature>
<dbReference type="AlphaFoldDB" id="A0AAV5T8H3"/>
<reference evidence="2" key="1">
    <citation type="submission" date="2023-10" db="EMBL/GenBank/DDBJ databases">
        <title>Genome assembly of Pristionchus species.</title>
        <authorList>
            <person name="Yoshida K."/>
            <person name="Sommer R.J."/>
        </authorList>
    </citation>
    <scope>NUCLEOTIDE SEQUENCE</scope>
    <source>
        <strain evidence="2">RS0144</strain>
    </source>
</reference>
<comment type="caution">
    <text evidence="2">The sequence shown here is derived from an EMBL/GenBank/DDBJ whole genome shotgun (WGS) entry which is preliminary data.</text>
</comment>